<evidence type="ECO:0000313" key="7">
    <source>
        <dbReference type="EMBL" id="MFG6488966.1"/>
    </source>
</evidence>
<dbReference type="Proteomes" id="UP001606134">
    <property type="component" value="Unassembled WGS sequence"/>
</dbReference>
<gene>
    <name evidence="7" type="primary">pilB</name>
    <name evidence="7" type="ORF">ACG04R_19930</name>
</gene>
<dbReference type="PROSITE" id="PS00662">
    <property type="entry name" value="T2SP_E"/>
    <property type="match status" value="1"/>
</dbReference>
<accession>A0ABW7HGD7</accession>
<evidence type="ECO:0000313" key="8">
    <source>
        <dbReference type="Proteomes" id="UP001606134"/>
    </source>
</evidence>
<sequence length="555" mass="60879">MLVHAGKLQTKAAEDLVKLAREKKTSFVNALIASGQVSPADLAHTLSSALALPLLDLSAMDPQRMPKDIIEGKLAQQYQVVALSRRGNRLFVGGADPTDLEVIERIKFATQLQPEWVIVEHDKLAKMLSNVGVSATESLESIAGGDFDFDIAEEDASPQQEAAELADVEDAPVVRFLQKMLVDAINLRASDLHFEPYEYHYRVRFRVDGELREITQPPIAIKDKLASRIKVISRLDIAEKRVPQDGRMKLKFGAKSIDFRVSTLPTLFGEKIVIRILDSSSAKLGIEALGYEKIEKDRLLAAIYRPYGMVLVTGPTGSGKTVSLYTCLNILNQPGVNISTVEDPAEINLPGINQVNVNDKAGLNFSAALKSFLRQDPDIIMVGEIRDLETADIAIKAAQTGHMVMSTLHTNDAPKTLTRLLNMGVAPFNIASSVLLITAQRLVRRLCENCKAPADYPRDAMLKAGFVDEDFDGSWKPYRAVGCSNCTNGYRGRVGLYQVMPITEDIQRIILAEGTAMDIAAQAKKDGVRDLRQSGLVKVRIGVTTLEEVLSATNE</sequence>
<evidence type="ECO:0000256" key="3">
    <source>
        <dbReference type="ARBA" id="ARBA00022490"/>
    </source>
</evidence>
<comment type="caution">
    <text evidence="7">The sequence shown here is derived from an EMBL/GenBank/DDBJ whole genome shotgun (WGS) entry which is preliminary data.</text>
</comment>
<dbReference type="Pfam" id="PF05157">
    <property type="entry name" value="MshEN"/>
    <property type="match status" value="1"/>
</dbReference>
<feature type="domain" description="Bacterial type II secretion system protein E" evidence="6">
    <location>
        <begin position="373"/>
        <end position="387"/>
    </location>
</feature>
<dbReference type="PANTHER" id="PTHR30258">
    <property type="entry name" value="TYPE II SECRETION SYSTEM PROTEIN GSPE-RELATED"/>
    <property type="match status" value="1"/>
</dbReference>
<evidence type="ECO:0000256" key="5">
    <source>
        <dbReference type="ARBA" id="ARBA00022840"/>
    </source>
</evidence>
<dbReference type="SUPFAM" id="SSF52540">
    <property type="entry name" value="P-loop containing nucleoside triphosphate hydrolases"/>
    <property type="match status" value="1"/>
</dbReference>
<keyword evidence="8" id="KW-1185">Reference proteome</keyword>
<dbReference type="InterPro" id="IPR027417">
    <property type="entry name" value="P-loop_NTPase"/>
</dbReference>
<reference evidence="7 8" key="1">
    <citation type="submission" date="2024-08" db="EMBL/GenBank/DDBJ databases">
        <authorList>
            <person name="Lu H."/>
        </authorList>
    </citation>
    <scope>NUCLEOTIDE SEQUENCE [LARGE SCALE GENOMIC DNA]</scope>
    <source>
        <strain evidence="7 8">BYS78W</strain>
    </source>
</reference>
<keyword evidence="5" id="KW-0067">ATP-binding</keyword>
<dbReference type="Gene3D" id="3.30.300.160">
    <property type="entry name" value="Type II secretion system, protein E, N-terminal domain"/>
    <property type="match status" value="1"/>
</dbReference>
<dbReference type="Gene3D" id="3.40.50.300">
    <property type="entry name" value="P-loop containing nucleotide triphosphate hydrolases"/>
    <property type="match status" value="1"/>
</dbReference>
<name>A0ABW7HGD7_9BURK</name>
<dbReference type="InterPro" id="IPR013374">
    <property type="entry name" value="ATPase_typ4_pilus-assembl_PilB"/>
</dbReference>
<dbReference type="EMBL" id="JBIGIC010000010">
    <property type="protein sequence ID" value="MFG6488966.1"/>
    <property type="molecule type" value="Genomic_DNA"/>
</dbReference>
<keyword evidence="3" id="KW-0963">Cytoplasm</keyword>
<comment type="similarity">
    <text evidence="2">Belongs to the GSP E family.</text>
</comment>
<dbReference type="Pfam" id="PF00437">
    <property type="entry name" value="T2SSE"/>
    <property type="match status" value="1"/>
</dbReference>
<dbReference type="InterPro" id="IPR007831">
    <property type="entry name" value="T2SS_GspE_N"/>
</dbReference>
<organism evidence="7 8">
    <name type="scientific">Pelomonas candidula</name>
    <dbReference type="NCBI Taxonomy" id="3299025"/>
    <lineage>
        <taxon>Bacteria</taxon>
        <taxon>Pseudomonadati</taxon>
        <taxon>Pseudomonadota</taxon>
        <taxon>Betaproteobacteria</taxon>
        <taxon>Burkholderiales</taxon>
        <taxon>Sphaerotilaceae</taxon>
        <taxon>Roseateles</taxon>
    </lineage>
</organism>
<dbReference type="RefSeq" id="WP_394415015.1">
    <property type="nucleotide sequence ID" value="NZ_JBIGIC010000010.1"/>
</dbReference>
<dbReference type="SUPFAM" id="SSF160246">
    <property type="entry name" value="EspE N-terminal domain-like"/>
    <property type="match status" value="1"/>
</dbReference>
<keyword evidence="4" id="KW-0547">Nucleotide-binding</keyword>
<evidence type="ECO:0000256" key="1">
    <source>
        <dbReference type="ARBA" id="ARBA00004496"/>
    </source>
</evidence>
<evidence type="ECO:0000256" key="2">
    <source>
        <dbReference type="ARBA" id="ARBA00006611"/>
    </source>
</evidence>
<evidence type="ECO:0000256" key="4">
    <source>
        <dbReference type="ARBA" id="ARBA00022741"/>
    </source>
</evidence>
<evidence type="ECO:0000259" key="6">
    <source>
        <dbReference type="PROSITE" id="PS00662"/>
    </source>
</evidence>
<dbReference type="PANTHER" id="PTHR30258:SF1">
    <property type="entry name" value="PROTEIN TRANSPORT PROTEIN HOFB HOMOLOG"/>
    <property type="match status" value="1"/>
</dbReference>
<protein>
    <submittedName>
        <fullName evidence="7">Type IV-A pilus assembly ATPase PilB</fullName>
    </submittedName>
</protein>
<comment type="subcellular location">
    <subcellularLocation>
        <location evidence="1">Cytoplasm</location>
    </subcellularLocation>
</comment>
<dbReference type="InterPro" id="IPR037257">
    <property type="entry name" value="T2SS_E_N_sf"/>
</dbReference>
<proteinExistence type="inferred from homology"/>
<dbReference type="NCBIfam" id="TIGR02538">
    <property type="entry name" value="type_IV_pilB"/>
    <property type="match status" value="1"/>
</dbReference>
<dbReference type="Gene3D" id="3.30.450.90">
    <property type="match status" value="1"/>
</dbReference>
<dbReference type="CDD" id="cd01129">
    <property type="entry name" value="PulE-GspE-like"/>
    <property type="match status" value="1"/>
</dbReference>
<dbReference type="InterPro" id="IPR001482">
    <property type="entry name" value="T2SS/T4SS_dom"/>
</dbReference>